<proteinExistence type="inferred from homology"/>
<evidence type="ECO:0000256" key="3">
    <source>
        <dbReference type="ARBA" id="ARBA00022679"/>
    </source>
</evidence>
<dbReference type="PANTHER" id="PTHR12176">
    <property type="entry name" value="SAM-DEPENDENT METHYLTRANSFERASE SUPERFAMILY PROTEIN"/>
    <property type="match status" value="1"/>
</dbReference>
<dbReference type="OMA" id="FEWYGAF"/>
<evidence type="ECO:0000259" key="7">
    <source>
        <dbReference type="Pfam" id="PF08241"/>
    </source>
</evidence>
<evidence type="ECO:0000313" key="9">
    <source>
        <dbReference type="Proteomes" id="UP000008144"/>
    </source>
</evidence>
<evidence type="ECO:0000256" key="4">
    <source>
        <dbReference type="ARBA" id="ARBA00023268"/>
    </source>
</evidence>
<dbReference type="OrthoDB" id="411785at2759"/>
<evidence type="ECO:0000256" key="6">
    <source>
        <dbReference type="ARBA" id="ARBA00081503"/>
    </source>
</evidence>
<reference evidence="8" key="3">
    <citation type="submission" date="2025-08" db="UniProtKB">
        <authorList>
            <consortium name="Ensembl"/>
        </authorList>
    </citation>
    <scope>IDENTIFICATION</scope>
</reference>
<accession>H2Y2K2</accession>
<dbReference type="SUPFAM" id="SSF53335">
    <property type="entry name" value="S-adenosyl-L-methionine-dependent methyltransferases"/>
    <property type="match status" value="2"/>
</dbReference>
<dbReference type="FunFam" id="3.40.50.150:FF:000110">
    <property type="entry name" value="methyltransferase-like protein 13 isoform X1"/>
    <property type="match status" value="1"/>
</dbReference>
<evidence type="ECO:0000256" key="2">
    <source>
        <dbReference type="ARBA" id="ARBA00022603"/>
    </source>
</evidence>
<dbReference type="CDD" id="cd02440">
    <property type="entry name" value="AdoMet_MTases"/>
    <property type="match status" value="1"/>
</dbReference>
<keyword evidence="4" id="KW-0511">Multifunctional enzyme</keyword>
<reference evidence="8" key="4">
    <citation type="submission" date="2025-09" db="UniProtKB">
        <authorList>
            <consortium name="Ensembl"/>
        </authorList>
    </citation>
    <scope>IDENTIFICATION</scope>
</reference>
<dbReference type="HOGENOM" id="CLU_010025_1_0_1"/>
<dbReference type="AlphaFoldDB" id="H2Y2K2"/>
<keyword evidence="3" id="KW-0808">Transferase</keyword>
<evidence type="ECO:0000256" key="5">
    <source>
        <dbReference type="ARBA" id="ARBA00071300"/>
    </source>
</evidence>
<dbReference type="PANTHER" id="PTHR12176:SF78">
    <property type="entry name" value="EEF1A LYSINE AND N-TERMINAL METHYLTRANSFERASE"/>
    <property type="match status" value="1"/>
</dbReference>
<dbReference type="EMBL" id="EAAA01000777">
    <property type="status" value="NOT_ANNOTATED_CDS"/>
    <property type="molecule type" value="Genomic_DNA"/>
</dbReference>
<evidence type="ECO:0000256" key="1">
    <source>
        <dbReference type="ARBA" id="ARBA00008361"/>
    </source>
</evidence>
<keyword evidence="9" id="KW-1185">Reference proteome</keyword>
<dbReference type="Proteomes" id="UP000008144">
    <property type="component" value="Chromosome 11"/>
</dbReference>
<dbReference type="GO" id="GO:0008757">
    <property type="term" value="F:S-adenosylmethionine-dependent methyltransferase activity"/>
    <property type="evidence" value="ECO:0007669"/>
    <property type="project" value="InterPro"/>
</dbReference>
<organism evidence="8 9">
    <name type="scientific">Ciona intestinalis</name>
    <name type="common">Transparent sea squirt</name>
    <name type="synonym">Ascidia intestinalis</name>
    <dbReference type="NCBI Taxonomy" id="7719"/>
    <lineage>
        <taxon>Eukaryota</taxon>
        <taxon>Metazoa</taxon>
        <taxon>Chordata</taxon>
        <taxon>Tunicata</taxon>
        <taxon>Ascidiacea</taxon>
        <taxon>Phlebobranchia</taxon>
        <taxon>Cionidae</taxon>
        <taxon>Ciona</taxon>
    </lineage>
</organism>
<dbReference type="Pfam" id="PF08241">
    <property type="entry name" value="Methyltransf_11"/>
    <property type="match status" value="1"/>
</dbReference>
<reference evidence="9" key="1">
    <citation type="journal article" date="2002" name="Science">
        <title>The draft genome of Ciona intestinalis: insights into chordate and vertebrate origins.</title>
        <authorList>
            <person name="Dehal P."/>
            <person name="Satou Y."/>
            <person name="Campbell R.K."/>
            <person name="Chapman J."/>
            <person name="Degnan B."/>
            <person name="De Tomaso A."/>
            <person name="Davidson B."/>
            <person name="Di Gregorio A."/>
            <person name="Gelpke M."/>
            <person name="Goodstein D.M."/>
            <person name="Harafuji N."/>
            <person name="Hastings K.E."/>
            <person name="Ho I."/>
            <person name="Hotta K."/>
            <person name="Huang W."/>
            <person name="Kawashima T."/>
            <person name="Lemaire P."/>
            <person name="Martinez D."/>
            <person name="Meinertzhagen I.A."/>
            <person name="Necula S."/>
            <person name="Nonaka M."/>
            <person name="Putnam N."/>
            <person name="Rash S."/>
            <person name="Saiga H."/>
            <person name="Satake M."/>
            <person name="Terry A."/>
            <person name="Yamada L."/>
            <person name="Wang H.G."/>
            <person name="Awazu S."/>
            <person name="Azumi K."/>
            <person name="Boore J."/>
            <person name="Branno M."/>
            <person name="Chin-Bow S."/>
            <person name="DeSantis R."/>
            <person name="Doyle S."/>
            <person name="Francino P."/>
            <person name="Keys D.N."/>
            <person name="Haga S."/>
            <person name="Hayashi H."/>
            <person name="Hino K."/>
            <person name="Imai K.S."/>
            <person name="Inaba K."/>
            <person name="Kano S."/>
            <person name="Kobayashi K."/>
            <person name="Kobayashi M."/>
            <person name="Lee B.I."/>
            <person name="Makabe K.W."/>
            <person name="Manohar C."/>
            <person name="Matassi G."/>
            <person name="Medina M."/>
            <person name="Mochizuki Y."/>
            <person name="Mount S."/>
            <person name="Morishita T."/>
            <person name="Miura S."/>
            <person name="Nakayama A."/>
            <person name="Nishizaka S."/>
            <person name="Nomoto H."/>
            <person name="Ohta F."/>
            <person name="Oishi K."/>
            <person name="Rigoutsos I."/>
            <person name="Sano M."/>
            <person name="Sasaki A."/>
            <person name="Sasakura Y."/>
            <person name="Shoguchi E."/>
            <person name="Shin-i T."/>
            <person name="Spagnuolo A."/>
            <person name="Stainier D."/>
            <person name="Suzuki M.M."/>
            <person name="Tassy O."/>
            <person name="Takatori N."/>
            <person name="Tokuoka M."/>
            <person name="Yagi K."/>
            <person name="Yoshizaki F."/>
            <person name="Wada S."/>
            <person name="Zhang C."/>
            <person name="Hyatt P.D."/>
            <person name="Larimer F."/>
            <person name="Detter C."/>
            <person name="Doggett N."/>
            <person name="Glavina T."/>
            <person name="Hawkins T."/>
            <person name="Richardson P."/>
            <person name="Lucas S."/>
            <person name="Kohara Y."/>
            <person name="Levine M."/>
            <person name="Satoh N."/>
            <person name="Rokhsar D.S."/>
        </authorList>
    </citation>
    <scope>NUCLEOTIDE SEQUENCE [LARGE SCALE GENOMIC DNA]</scope>
</reference>
<accession>A0A1W2WJW6</accession>
<dbReference type="InterPro" id="IPR029063">
    <property type="entry name" value="SAM-dependent_MTases_sf"/>
</dbReference>
<dbReference type="Gene3D" id="3.40.50.150">
    <property type="entry name" value="Vaccinia Virus protein VP39"/>
    <property type="match status" value="2"/>
</dbReference>
<dbReference type="KEGG" id="cin:100183174"/>
<reference evidence="8" key="2">
    <citation type="journal article" date="2008" name="Genome Biol.">
        <title>Improved genome assembly and evidence-based global gene model set for the chordate Ciona intestinalis: new insight into intron and operon populations.</title>
        <authorList>
            <person name="Satou Y."/>
            <person name="Mineta K."/>
            <person name="Ogasawara M."/>
            <person name="Sasakura Y."/>
            <person name="Shoguchi E."/>
            <person name="Ueno K."/>
            <person name="Yamada L."/>
            <person name="Matsumoto J."/>
            <person name="Wasserscheid J."/>
            <person name="Dewar K."/>
            <person name="Wiley G.B."/>
            <person name="Macmil S.L."/>
            <person name="Roe B.A."/>
            <person name="Zeller R.W."/>
            <person name="Hastings K.E."/>
            <person name="Lemaire P."/>
            <person name="Lindquist E."/>
            <person name="Endo T."/>
            <person name="Hotta K."/>
            <person name="Inaba K."/>
        </authorList>
    </citation>
    <scope>NUCLEOTIDE SEQUENCE [LARGE SCALE GENOMIC DNA]</scope>
    <source>
        <strain evidence="8">wild type</strain>
    </source>
</reference>
<gene>
    <name evidence="8" type="primary">LOC100183174</name>
</gene>
<sequence>MDLLPKVSSDFSTSGYWETFFSKRLQAFEWYGNYLELCGLLHRYIKPKDDILVIGCGNSILSEQMYNAGFNKIMNIDISQTVIKQMRLKNKDKTEMDWKVMDVTNMDFENGQYSVVLDKGTLDAMMSDDAGEETTVEKMFDEIDRVLRTGGRYICFSLAQDHIVRKVVRYFSDHQYLVRIHKVSTVPNQESTGVQMPVFSFIFTKFVKLPSKIFEVCFEDSVKPTRIQSEDEIIELTKSQQYYAMLKNQLSSETTTNAPPIELFSSEDVVNVRYTMHVVDLKDYKPKHKFGIFIIPQGRECEWLYGSSEGRRQVAESARFMRLVFVALNREHTYGGMQAIQDELSTKVLELSPNNIPENYQVPFMTDGGNDIGERTVRHRCKSDLTGGFVIEDYKGANGVWYRQLVFEDHLTSVQSVVRLKMLDKKKKRRQRGAATDNMKLVPDGSYLASNYSQLMVSGLASIIQNPSDKFRILVIGLGGGTMSLFMLHCFKQCNITAVELDASVAAVAKQWFGLSNDTYESRINITVEDGIQYVEKLANLNKTSESSLLFDVIVLDADSKDTTSSIRCPPINFMNEEFLSNLKYIMKNKSGFFLNLLCRDSHAKTEVIKKLKNYFPQIYKASCEEDVNEVLMCFNTNDGCMKEKLKVWLAKAATWEKQLESNFQDFQITDLLKSFAVA</sequence>
<dbReference type="STRING" id="7719.ENSCINP00000036137"/>
<comment type="similarity">
    <text evidence="1">Belongs to the methyltransferase superfamily.</text>
</comment>
<dbReference type="InterPro" id="IPR051419">
    <property type="entry name" value="Lys/N-term_MeTrsfase_sf"/>
</dbReference>
<keyword evidence="2" id="KW-0489">Methyltransferase</keyword>
<dbReference type="FunCoup" id="H2Y2K2">
    <property type="interactions" value="398"/>
</dbReference>
<protein>
    <recommendedName>
        <fullName evidence="5">eEF1A lysine and N-terminal methyltransferase</fullName>
    </recommendedName>
    <alternativeName>
        <fullName evidence="6">Methyltransferase-like protein 13</fullName>
    </alternativeName>
</protein>
<dbReference type="InterPro" id="IPR013216">
    <property type="entry name" value="Methyltransf_11"/>
</dbReference>
<evidence type="ECO:0000313" key="8">
    <source>
        <dbReference type="Ensembl" id="ENSCINP00000036137.1"/>
    </source>
</evidence>
<name>H2Y2K2_CIOIN</name>
<dbReference type="GO" id="GO:0032259">
    <property type="term" value="P:methylation"/>
    <property type="evidence" value="ECO:0007669"/>
    <property type="project" value="UniProtKB-KW"/>
</dbReference>
<dbReference type="Pfam" id="PF01564">
    <property type="entry name" value="Spermine_synth"/>
    <property type="match status" value="1"/>
</dbReference>
<dbReference type="GeneTree" id="ENSGT00510000047399"/>
<dbReference type="RefSeq" id="XP_002130342.1">
    <property type="nucleotide sequence ID" value="XM_002130306.5"/>
</dbReference>
<feature type="domain" description="Methyltransferase type 11" evidence="7">
    <location>
        <begin position="53"/>
        <end position="155"/>
    </location>
</feature>
<dbReference type="InParanoid" id="H2Y2K2"/>
<dbReference type="Ensembl" id="ENSCINT00000033624.1">
    <property type="protein sequence ID" value="ENSCINP00000036137.1"/>
    <property type="gene ID" value="ENSCING00000024131.1"/>
</dbReference>
<dbReference type="GeneID" id="100183174"/>